<comment type="caution">
    <text evidence="1">The sequence shown here is derived from an EMBL/GenBank/DDBJ whole genome shotgun (WGS) entry which is preliminary data.</text>
</comment>
<protein>
    <submittedName>
        <fullName evidence="1">Sulfotransferase</fullName>
    </submittedName>
</protein>
<dbReference type="RefSeq" id="WP_271734398.1">
    <property type="nucleotide sequence ID" value="NZ_JANQDP010000191.1"/>
</dbReference>
<dbReference type="Gene3D" id="3.40.50.300">
    <property type="entry name" value="P-loop containing nucleotide triphosphate hydrolases"/>
    <property type="match status" value="1"/>
</dbReference>
<evidence type="ECO:0000313" key="1">
    <source>
        <dbReference type="EMBL" id="MDB9541115.1"/>
    </source>
</evidence>
<dbReference type="InterPro" id="IPR027417">
    <property type="entry name" value="P-loop_NTPase"/>
</dbReference>
<proteinExistence type="predicted"/>
<name>A0ABT5AXU5_9CYAN</name>
<accession>A0ABT5AXU5</accession>
<gene>
    <name evidence="1" type="ORF">PN457_15860</name>
</gene>
<dbReference type="Proteomes" id="UP001212499">
    <property type="component" value="Unassembled WGS sequence"/>
</dbReference>
<dbReference type="SUPFAM" id="SSF52540">
    <property type="entry name" value="P-loop containing nucleoside triphosphate hydrolases"/>
    <property type="match status" value="1"/>
</dbReference>
<reference evidence="1 2" key="1">
    <citation type="submission" date="2023-01" db="EMBL/GenBank/DDBJ databases">
        <title>Genomes from the Australian National Cyanobacteria Reference Collection.</title>
        <authorList>
            <person name="Willis A."/>
            <person name="Lee E.M.F."/>
        </authorList>
    </citation>
    <scope>NUCLEOTIDE SEQUENCE [LARGE SCALE GENOMIC DNA]</scope>
    <source>
        <strain evidence="1 2">CS-1033</strain>
    </source>
</reference>
<organism evidence="1 2">
    <name type="scientific">Anabaenopsis arnoldii</name>
    <dbReference type="NCBI Taxonomy" id="2152938"/>
    <lineage>
        <taxon>Bacteria</taxon>
        <taxon>Bacillati</taxon>
        <taxon>Cyanobacteriota</taxon>
        <taxon>Cyanophyceae</taxon>
        <taxon>Nostocales</taxon>
        <taxon>Nodulariaceae</taxon>
        <taxon>Anabaenopsis</taxon>
    </lineage>
</organism>
<keyword evidence="2" id="KW-1185">Reference proteome</keyword>
<sequence>MNWKLTTGKLIKAWQDYPKQRQRIAWVPTGKPILVTGTHRSGTTWFASMLAASGIWYIHEPFSPLKQRWKEWLSYQSPRYPSPEVDRLMTSVLNNQFPESVHIANTDHPLMPLRLFPSPSQRIMIKDPLACLMTEYLTKNFDLETLILFRHPCGFVASIRRLGWPCGAPLKRFLQNSDLMADHLHPYQDLLEKYCDEDTIYSATVLYGALTTVLWDCVQKKIGKPLFFEQLCQNPLDEFAKIFEDLNLPYDDQVKKRHQHLCYGELQAIENYHPHAVARNSLAMAHTWKDQLEERQINQIKNIWNNFGISLYVDQ</sequence>
<evidence type="ECO:0000313" key="2">
    <source>
        <dbReference type="Proteomes" id="UP001212499"/>
    </source>
</evidence>
<dbReference type="EMBL" id="JAQMUH010000183">
    <property type="protein sequence ID" value="MDB9541115.1"/>
    <property type="molecule type" value="Genomic_DNA"/>
</dbReference>